<feature type="transmembrane region" description="Helical" evidence="1">
    <location>
        <begin position="32"/>
        <end position="53"/>
    </location>
</feature>
<evidence type="ECO:0000256" key="1">
    <source>
        <dbReference type="SAM" id="Phobius"/>
    </source>
</evidence>
<evidence type="ECO:0000313" key="3">
    <source>
        <dbReference type="Proteomes" id="UP001220377"/>
    </source>
</evidence>
<dbReference type="RefSeq" id="WP_274260040.1">
    <property type="nucleotide sequence ID" value="NZ_CP117884.1"/>
</dbReference>
<dbReference type="InterPro" id="IPR010380">
    <property type="entry name" value="DUF975"/>
</dbReference>
<gene>
    <name evidence="2" type="ORF">PQ472_11625</name>
</gene>
<reference evidence="2 3" key="1">
    <citation type="submission" date="2023-02" db="EMBL/GenBank/DDBJ databases">
        <title>Genome sequence of Lacticaseibacillus sp. KACC 23028.</title>
        <authorList>
            <person name="Kim S."/>
            <person name="Heo J."/>
            <person name="Kwon S.-W."/>
        </authorList>
    </citation>
    <scope>NUCLEOTIDE SEQUENCE [LARGE SCALE GENOMIC DNA]</scope>
    <source>
        <strain evidence="2 3">KACC 23028</strain>
    </source>
</reference>
<feature type="transmembrane region" description="Helical" evidence="1">
    <location>
        <begin position="143"/>
        <end position="167"/>
    </location>
</feature>
<organism evidence="2 3">
    <name type="scientific">Lacticaseibacillus pabuli</name>
    <dbReference type="NCBI Taxonomy" id="3025672"/>
    <lineage>
        <taxon>Bacteria</taxon>
        <taxon>Bacillati</taxon>
        <taxon>Bacillota</taxon>
        <taxon>Bacilli</taxon>
        <taxon>Lactobacillales</taxon>
        <taxon>Lactobacillaceae</taxon>
        <taxon>Lacticaseibacillus</taxon>
    </lineage>
</organism>
<dbReference type="PANTHER" id="PTHR40076:SF1">
    <property type="entry name" value="MEMBRANE PROTEIN"/>
    <property type="match status" value="1"/>
</dbReference>
<feature type="transmembrane region" description="Helical" evidence="1">
    <location>
        <begin position="88"/>
        <end position="105"/>
    </location>
</feature>
<evidence type="ECO:0000313" key="2">
    <source>
        <dbReference type="EMBL" id="WDF82525.1"/>
    </source>
</evidence>
<feature type="transmembrane region" description="Helical" evidence="1">
    <location>
        <begin position="196"/>
        <end position="222"/>
    </location>
</feature>
<keyword evidence="1" id="KW-0812">Transmembrane</keyword>
<protein>
    <submittedName>
        <fullName evidence="2">DUF975 family protein</fullName>
    </submittedName>
</protein>
<dbReference type="Proteomes" id="UP001220377">
    <property type="component" value="Chromosome"/>
</dbReference>
<dbReference type="EMBL" id="CP117884">
    <property type="protein sequence ID" value="WDF82525.1"/>
    <property type="molecule type" value="Genomic_DNA"/>
</dbReference>
<dbReference type="Pfam" id="PF06161">
    <property type="entry name" value="DUF975"/>
    <property type="match status" value="1"/>
</dbReference>
<proteinExistence type="predicted"/>
<dbReference type="PANTHER" id="PTHR40076">
    <property type="entry name" value="MEMBRANE PROTEIN-RELATED"/>
    <property type="match status" value="1"/>
</dbReference>
<sequence length="248" mass="28614">MNEERDDIKYMDRAQLKALARERLHNPAIARVLRLSSIVIILIAILFGTYIYLLPSGKLSSSNDTMTIARELVSSRQQSQMWSMLSDFASMFFIAGFNFTALDVIRNKDAEISISHTLLRVFNGRYFWLVLGTQILVNLATSIGFMLLIIPGVLLSFGLMLTTFVLYDTRERQPRVDLFKVLADAYRITRGHKFDLFVLGLSFFWWDLLGVITAGIGFIWIYPYIQLTTAAYYEQLRLRYEDEHPQAD</sequence>
<name>A0ABY7WX68_9LACO</name>
<keyword evidence="1" id="KW-0472">Membrane</keyword>
<keyword evidence="1" id="KW-1133">Transmembrane helix</keyword>
<keyword evidence="3" id="KW-1185">Reference proteome</keyword>
<accession>A0ABY7WX68</accession>